<dbReference type="InterPro" id="IPR014194">
    <property type="entry name" value="Spore_III_AE"/>
</dbReference>
<feature type="transmembrane region" description="Helical" evidence="1">
    <location>
        <begin position="239"/>
        <end position="259"/>
    </location>
</feature>
<keyword evidence="1" id="KW-0472">Membrane</keyword>
<feature type="signal peptide" evidence="2">
    <location>
        <begin position="1"/>
        <end position="22"/>
    </location>
</feature>
<keyword evidence="1" id="KW-0812">Transmembrane</keyword>
<feature type="chain" id="PRO_5001709475" evidence="2">
    <location>
        <begin position="23"/>
        <end position="394"/>
    </location>
</feature>
<keyword evidence="4" id="KW-1185">Reference proteome</keyword>
<sequence>MAHRCTLLLLFLLLFFANGAIAASSNPENFSPVEKMVKQQTEHLNLQQIETFWKKTLDQYEGYLPDLKQKGFMQLLMEDGGLSPSGMLKGILKFFFHEILMNGKLLSSIIIITVFAMLLESMQNAFEKNTVSVVAYAIAYLVLMVLAMNSFHVAITYAKDAIQGMSDFMLAMIPLVLALLASMGNMASAAMFHPIIVFMINISGFLISTIIFPLLFLSAMLSIVSLFSERYKVTQLAILLRNVAMGVMGSFLTIFLAILSIQGATTAMADGVTIRTAKYITGNFVPVVGRMFTDAADTVVSASVLVKNAVGLAGVIILLLLCAFPAMKILILALIYNFSSAILQPLGNSPIIKALGTIGKSLLYVFAALATVGLMFFLAITIIIAAGNISLMVR</sequence>
<feature type="transmembrane region" description="Helical" evidence="1">
    <location>
        <begin position="131"/>
        <end position="148"/>
    </location>
</feature>
<dbReference type="eggNOG" id="ENOG502Z7PW">
    <property type="taxonomic scope" value="Bacteria"/>
</dbReference>
<organism evidence="3 4">
    <name type="scientific">Brevibacillus laterosporus LMG 15441</name>
    <dbReference type="NCBI Taxonomy" id="1042163"/>
    <lineage>
        <taxon>Bacteria</taxon>
        <taxon>Bacillati</taxon>
        <taxon>Bacillota</taxon>
        <taxon>Bacilli</taxon>
        <taxon>Bacillales</taxon>
        <taxon>Paenibacillaceae</taxon>
        <taxon>Brevibacillus</taxon>
    </lineage>
</organism>
<proteinExistence type="predicted"/>
<feature type="transmembrane region" description="Helical" evidence="1">
    <location>
        <begin position="204"/>
        <end position="227"/>
    </location>
</feature>
<gene>
    <name evidence="3" type="primary">spoIIIAE</name>
    <name evidence="3" type="ORF">BRLA_c016720</name>
</gene>
<dbReference type="KEGG" id="blr:BRLA_c016720"/>
<evidence type="ECO:0000256" key="1">
    <source>
        <dbReference type="SAM" id="Phobius"/>
    </source>
</evidence>
<feature type="transmembrane region" description="Helical" evidence="1">
    <location>
        <begin position="99"/>
        <end position="119"/>
    </location>
</feature>
<dbReference type="Pfam" id="PF09546">
    <property type="entry name" value="Spore_III_AE"/>
    <property type="match status" value="1"/>
</dbReference>
<protein>
    <submittedName>
        <fullName evidence="3">Stage III sporulation protein SpoAE</fullName>
    </submittedName>
</protein>
<dbReference type="EMBL" id="CP007806">
    <property type="protein sequence ID" value="AIG25996.1"/>
    <property type="molecule type" value="Genomic_DNA"/>
</dbReference>
<dbReference type="STRING" id="1042163.BRLA_c016720"/>
<reference evidence="3 4" key="1">
    <citation type="journal article" date="2011" name="J. Bacteriol.">
        <title>Genome sequence of Brevibacillus laterosporus LMG 15441, a pathogen of invertebrates.</title>
        <authorList>
            <person name="Djukic M."/>
            <person name="Poehlein A."/>
            <person name="Thurmer A."/>
            <person name="Daniel R."/>
        </authorList>
    </citation>
    <scope>NUCLEOTIDE SEQUENCE [LARGE SCALE GENOMIC DNA]</scope>
    <source>
        <strain evidence="3 4">LMG 15441</strain>
    </source>
</reference>
<evidence type="ECO:0000313" key="3">
    <source>
        <dbReference type="EMBL" id="AIG25996.1"/>
    </source>
</evidence>
<dbReference type="RefSeq" id="WP_003337897.1">
    <property type="nucleotide sequence ID" value="NZ_CP007806.1"/>
</dbReference>
<feature type="transmembrane region" description="Helical" evidence="1">
    <location>
        <begin position="310"/>
        <end position="336"/>
    </location>
</feature>
<name>A0A075R3C7_BRELA</name>
<evidence type="ECO:0000256" key="2">
    <source>
        <dbReference type="SAM" id="SignalP"/>
    </source>
</evidence>
<dbReference type="NCBIfam" id="TIGR02829">
    <property type="entry name" value="spore_III_AE"/>
    <property type="match status" value="1"/>
</dbReference>
<evidence type="ECO:0000313" key="4">
    <source>
        <dbReference type="Proteomes" id="UP000005850"/>
    </source>
</evidence>
<feature type="transmembrane region" description="Helical" evidence="1">
    <location>
        <begin position="168"/>
        <end position="192"/>
    </location>
</feature>
<keyword evidence="1" id="KW-1133">Transmembrane helix</keyword>
<dbReference type="Proteomes" id="UP000005850">
    <property type="component" value="Chromosome"/>
</dbReference>
<accession>A0A075R3C7</accession>
<dbReference type="AlphaFoldDB" id="A0A075R3C7"/>
<dbReference type="HOGENOM" id="CLU_046838_1_1_9"/>
<keyword evidence="2" id="KW-0732">Signal</keyword>
<feature type="transmembrane region" description="Helical" evidence="1">
    <location>
        <begin position="362"/>
        <end position="386"/>
    </location>
</feature>